<feature type="compositionally biased region" description="Polar residues" evidence="2">
    <location>
        <begin position="49"/>
        <end position="61"/>
    </location>
</feature>
<feature type="coiled-coil region" evidence="1">
    <location>
        <begin position="5"/>
        <end position="32"/>
    </location>
</feature>
<reference evidence="3 4" key="1">
    <citation type="submission" date="2020-09" db="EMBL/GenBank/DDBJ databases">
        <title>De no assembly of potato wild relative species, Solanum commersonii.</title>
        <authorList>
            <person name="Cho K."/>
        </authorList>
    </citation>
    <scope>NUCLEOTIDE SEQUENCE [LARGE SCALE GENOMIC DNA]</scope>
    <source>
        <strain evidence="3">LZ3.2</strain>
        <tissue evidence="3">Leaf</tissue>
    </source>
</reference>
<evidence type="ECO:0000313" key="4">
    <source>
        <dbReference type="Proteomes" id="UP000824120"/>
    </source>
</evidence>
<evidence type="ECO:0000313" key="3">
    <source>
        <dbReference type="EMBL" id="KAG5596321.1"/>
    </source>
</evidence>
<gene>
    <name evidence="3" type="ORF">H5410_037553</name>
</gene>
<sequence length="157" mass="17793">MTERFKRLNQTIEKLEKEKERMAQHIHFLQEKIKTLPLQIKDHQEESKSSPSQMDKTSVHSSTNVEIAIVSARGTTSPAQMVAGKDSSNLLMADTLPKNVMILPAKPESADFDPEDTESRSDENDLSIDQFTQHYDPNEDNDSGMSFDFEALHNLDT</sequence>
<protein>
    <submittedName>
        <fullName evidence="3">Uncharacterized protein</fullName>
    </submittedName>
</protein>
<dbReference type="AlphaFoldDB" id="A0A9J5Y7H2"/>
<comment type="caution">
    <text evidence="3">The sequence shown here is derived from an EMBL/GenBank/DDBJ whole genome shotgun (WGS) entry which is preliminary data.</text>
</comment>
<evidence type="ECO:0000256" key="2">
    <source>
        <dbReference type="SAM" id="MobiDB-lite"/>
    </source>
</evidence>
<organism evidence="3 4">
    <name type="scientific">Solanum commersonii</name>
    <name type="common">Commerson's wild potato</name>
    <name type="synonym">Commerson's nightshade</name>
    <dbReference type="NCBI Taxonomy" id="4109"/>
    <lineage>
        <taxon>Eukaryota</taxon>
        <taxon>Viridiplantae</taxon>
        <taxon>Streptophyta</taxon>
        <taxon>Embryophyta</taxon>
        <taxon>Tracheophyta</taxon>
        <taxon>Spermatophyta</taxon>
        <taxon>Magnoliopsida</taxon>
        <taxon>eudicotyledons</taxon>
        <taxon>Gunneridae</taxon>
        <taxon>Pentapetalae</taxon>
        <taxon>asterids</taxon>
        <taxon>lamiids</taxon>
        <taxon>Solanales</taxon>
        <taxon>Solanaceae</taxon>
        <taxon>Solanoideae</taxon>
        <taxon>Solaneae</taxon>
        <taxon>Solanum</taxon>
    </lineage>
</organism>
<feature type="region of interest" description="Disordered" evidence="2">
    <location>
        <begin position="104"/>
        <end position="157"/>
    </location>
</feature>
<keyword evidence="1" id="KW-0175">Coiled coil</keyword>
<dbReference type="Proteomes" id="UP000824120">
    <property type="component" value="Chromosome 7"/>
</dbReference>
<keyword evidence="4" id="KW-1185">Reference proteome</keyword>
<dbReference type="EMBL" id="JACXVP010000007">
    <property type="protein sequence ID" value="KAG5596321.1"/>
    <property type="molecule type" value="Genomic_DNA"/>
</dbReference>
<proteinExistence type="predicted"/>
<name>A0A9J5Y7H2_SOLCO</name>
<feature type="region of interest" description="Disordered" evidence="2">
    <location>
        <begin position="42"/>
        <end position="61"/>
    </location>
</feature>
<dbReference type="OrthoDB" id="1326213at2759"/>
<accession>A0A9J5Y7H2</accession>
<evidence type="ECO:0000256" key="1">
    <source>
        <dbReference type="SAM" id="Coils"/>
    </source>
</evidence>